<feature type="domain" description="Glucose/Sorbosone dehydrogenase" evidence="2">
    <location>
        <begin position="58"/>
        <end position="350"/>
    </location>
</feature>
<dbReference type="RefSeq" id="WP_147683658.1">
    <property type="nucleotide sequence ID" value="NZ_VDUX01000001.1"/>
</dbReference>
<dbReference type="OrthoDB" id="9770043at2"/>
<name>A0A5C8NQS9_9ACTN</name>
<evidence type="ECO:0000259" key="2">
    <source>
        <dbReference type="Pfam" id="PF07995"/>
    </source>
</evidence>
<evidence type="ECO:0000313" key="3">
    <source>
        <dbReference type="EMBL" id="TXL63235.1"/>
    </source>
</evidence>
<gene>
    <name evidence="3" type="ORF">FHP06_03140</name>
</gene>
<feature type="region of interest" description="Disordered" evidence="1">
    <location>
        <begin position="23"/>
        <end position="47"/>
    </location>
</feature>
<dbReference type="InterPro" id="IPR011042">
    <property type="entry name" value="6-blade_b-propeller_TolB-like"/>
</dbReference>
<evidence type="ECO:0000256" key="1">
    <source>
        <dbReference type="SAM" id="MobiDB-lite"/>
    </source>
</evidence>
<dbReference type="InterPro" id="IPR006311">
    <property type="entry name" value="TAT_signal"/>
</dbReference>
<dbReference type="PROSITE" id="PS51257">
    <property type="entry name" value="PROKAR_LIPOPROTEIN"/>
    <property type="match status" value="1"/>
</dbReference>
<proteinExistence type="predicted"/>
<accession>A0A5C8NQS9</accession>
<sequence length="365" mass="38115">MVSRRTFLSGTAAIGAVALVGCSSDGEPAPRRTTPATESPTSPDAIDPEVAGTVATRLNVPWGIVFLPGGDALVAQRDEGSIVRVTPSGDVSPVGSVKGSVGSPGGEGGLLGLALDPDDPDVLYAYVTTGPDDRVVRADISGGELGDVEPVLTGIPVGGRHHGGRILFDSSGHLFVGTGEAGNPPEAQKKGALGGKILRIDKEGRAVDGNPFGNRTWSYGHRNVEGLAIDADGRLWASEFGEQRFDELNLIEKGGNYGWPTVEGKSDDDRFVTPKVTWATSDCSPSGLAITRSTAFVAALQGECLWAVPLDGTDTGKPRALFRGKYGRIRTVVVAPDESLWVSTSNTDGRGDSRDGDDRILRVTL</sequence>
<dbReference type="SUPFAM" id="SSF50952">
    <property type="entry name" value="Soluble quinoprotein glucose dehydrogenase"/>
    <property type="match status" value="1"/>
</dbReference>
<dbReference type="Pfam" id="PF07995">
    <property type="entry name" value="GSDH"/>
    <property type="match status" value="1"/>
</dbReference>
<organism evidence="3 4">
    <name type="scientific">Aeromicrobium terrae</name>
    <dbReference type="NCBI Taxonomy" id="2498846"/>
    <lineage>
        <taxon>Bacteria</taxon>
        <taxon>Bacillati</taxon>
        <taxon>Actinomycetota</taxon>
        <taxon>Actinomycetes</taxon>
        <taxon>Propionibacteriales</taxon>
        <taxon>Nocardioidaceae</taxon>
        <taxon>Aeromicrobium</taxon>
    </lineage>
</organism>
<dbReference type="Proteomes" id="UP000321571">
    <property type="component" value="Unassembled WGS sequence"/>
</dbReference>
<dbReference type="NCBIfam" id="TIGR01409">
    <property type="entry name" value="TAT_signal_seq"/>
    <property type="match status" value="1"/>
</dbReference>
<dbReference type="AlphaFoldDB" id="A0A5C8NQS9"/>
<dbReference type="InterPro" id="IPR012938">
    <property type="entry name" value="Glc/Sorbosone_DH"/>
</dbReference>
<reference evidence="3 4" key="1">
    <citation type="submission" date="2019-06" db="EMBL/GenBank/DDBJ databases">
        <title>Aeromicrobium sp. nov., isolated from a maize field.</title>
        <authorList>
            <person name="Lin S.-Y."/>
            <person name="Tsai C.-F."/>
            <person name="Young C.-C."/>
        </authorList>
    </citation>
    <scope>NUCLEOTIDE SEQUENCE [LARGE SCALE GENOMIC DNA]</scope>
    <source>
        <strain evidence="3 4">CC-CFT486</strain>
    </source>
</reference>
<dbReference type="PROSITE" id="PS51318">
    <property type="entry name" value="TAT"/>
    <property type="match status" value="1"/>
</dbReference>
<dbReference type="InterPro" id="IPR019546">
    <property type="entry name" value="TAT_signal_bac_arc"/>
</dbReference>
<dbReference type="InterPro" id="IPR011041">
    <property type="entry name" value="Quinoprot_gluc/sorb_DH_b-prop"/>
</dbReference>
<protein>
    <submittedName>
        <fullName evidence="3">PQQ-dependent sugar dehydrogenase</fullName>
    </submittedName>
</protein>
<dbReference type="PANTHER" id="PTHR19328">
    <property type="entry name" value="HEDGEHOG-INTERACTING PROTEIN"/>
    <property type="match status" value="1"/>
</dbReference>
<dbReference type="PANTHER" id="PTHR19328:SF13">
    <property type="entry name" value="HIPL1 PROTEIN"/>
    <property type="match status" value="1"/>
</dbReference>
<dbReference type="Gene3D" id="2.120.10.30">
    <property type="entry name" value="TolB, C-terminal domain"/>
    <property type="match status" value="1"/>
</dbReference>
<keyword evidence="4" id="KW-1185">Reference proteome</keyword>
<evidence type="ECO:0000313" key="4">
    <source>
        <dbReference type="Proteomes" id="UP000321571"/>
    </source>
</evidence>
<comment type="caution">
    <text evidence="3">The sequence shown here is derived from an EMBL/GenBank/DDBJ whole genome shotgun (WGS) entry which is preliminary data.</text>
</comment>
<dbReference type="EMBL" id="VDUX01000001">
    <property type="protein sequence ID" value="TXL63235.1"/>
    <property type="molecule type" value="Genomic_DNA"/>
</dbReference>